<feature type="compositionally biased region" description="Basic and acidic residues" evidence="1">
    <location>
        <begin position="24"/>
        <end position="40"/>
    </location>
</feature>
<comment type="caution">
    <text evidence="2">The sequence shown here is derived from an EMBL/GenBank/DDBJ whole genome shotgun (WGS) entry which is preliminary data.</text>
</comment>
<feature type="compositionally biased region" description="Acidic residues" evidence="1">
    <location>
        <begin position="95"/>
        <end position="104"/>
    </location>
</feature>
<reference evidence="2 3" key="1">
    <citation type="submission" date="2020-04" db="EMBL/GenBank/DDBJ databases">
        <title>Massilia sp. nov., a cold adapted bacteria isolated from Arctic soil.</title>
        <authorList>
            <person name="Son J."/>
            <person name="Ka J.-O."/>
        </authorList>
    </citation>
    <scope>NUCLEOTIDE SEQUENCE [LARGE SCALE GENOMIC DNA]</scope>
    <source>
        <strain evidence="2 3">ML15P13</strain>
    </source>
</reference>
<organism evidence="2 3">
    <name type="scientific">Telluria aromaticivorans</name>
    <dbReference type="NCBI Taxonomy" id="2725995"/>
    <lineage>
        <taxon>Bacteria</taxon>
        <taxon>Pseudomonadati</taxon>
        <taxon>Pseudomonadota</taxon>
        <taxon>Betaproteobacteria</taxon>
        <taxon>Burkholderiales</taxon>
        <taxon>Oxalobacteraceae</taxon>
        <taxon>Telluria group</taxon>
        <taxon>Telluria</taxon>
    </lineage>
</organism>
<dbReference type="RefSeq" id="WP_171085384.1">
    <property type="nucleotide sequence ID" value="NZ_JABAIV010000004.1"/>
</dbReference>
<dbReference type="Proteomes" id="UP000533905">
    <property type="component" value="Unassembled WGS sequence"/>
</dbReference>
<feature type="region of interest" description="Disordered" evidence="1">
    <location>
        <begin position="83"/>
        <end position="111"/>
    </location>
</feature>
<dbReference type="AlphaFoldDB" id="A0A7Y2K051"/>
<accession>A0A7Y2K051</accession>
<dbReference type="InterPro" id="IPR036513">
    <property type="entry name" value="STAS_dom_sf"/>
</dbReference>
<evidence type="ECO:0000313" key="3">
    <source>
        <dbReference type="Proteomes" id="UP000533905"/>
    </source>
</evidence>
<evidence type="ECO:0000256" key="1">
    <source>
        <dbReference type="SAM" id="MobiDB-lite"/>
    </source>
</evidence>
<dbReference type="SUPFAM" id="SSF52091">
    <property type="entry name" value="SpoIIaa-like"/>
    <property type="match status" value="1"/>
</dbReference>
<sequence length="431" mass="46325">MGLFSFLKKKNDAPGEGFLATPDTRLRGGEPSRLLSEAERERQREIARATAAKIDEIELAMASDIFNDEPAWGSAVRRPAAAPAPLPAASYPDMQEPDTADDAPEAAALPASAPAVEESAILYANGQAAAAEGLLRDSLANFGQGERLPWWMLFDLYQATGREAEFESFAIDYASHFETSPPAWLPLTPASAPAQVAGVAASESFGPMLDSSIAPRLQRLLASSSPLVRVDVGAVRSAGTDGCALLLAALQTLRRDGRELVLAGADTLLATLRPMLVIGERGSGEAPWLLLLELLLLLDREKDFEESAMDYCVTFEVSPPSFETPQHVTTAAPEPATGDRFLLPPLATGNCAPLFDAIDAYAEGRELLVLDCSRLARMDYACASALQGRLRPHAAQGRRIELRELNHLAAALLRLLGYGDSDGIRLYPNRY</sequence>
<dbReference type="Gene3D" id="3.30.750.24">
    <property type="entry name" value="STAS domain"/>
    <property type="match status" value="1"/>
</dbReference>
<dbReference type="EMBL" id="JABAIV010000004">
    <property type="protein sequence ID" value="NNG24111.1"/>
    <property type="molecule type" value="Genomic_DNA"/>
</dbReference>
<proteinExistence type="predicted"/>
<evidence type="ECO:0008006" key="4">
    <source>
        <dbReference type="Google" id="ProtNLM"/>
    </source>
</evidence>
<keyword evidence="3" id="KW-1185">Reference proteome</keyword>
<protein>
    <recommendedName>
        <fullName evidence="4">STAS domain-containing protein</fullName>
    </recommendedName>
</protein>
<evidence type="ECO:0000313" key="2">
    <source>
        <dbReference type="EMBL" id="NNG24111.1"/>
    </source>
</evidence>
<name>A0A7Y2K051_9BURK</name>
<gene>
    <name evidence="2" type="ORF">HGB41_14035</name>
</gene>
<feature type="region of interest" description="Disordered" evidence="1">
    <location>
        <begin position="11"/>
        <end position="40"/>
    </location>
</feature>